<evidence type="ECO:0000313" key="1">
    <source>
        <dbReference type="EMBL" id="MDT0689355.1"/>
    </source>
</evidence>
<dbReference type="Proteomes" id="UP001261624">
    <property type="component" value="Unassembled WGS sequence"/>
</dbReference>
<dbReference type="RefSeq" id="WP_311682834.1">
    <property type="nucleotide sequence ID" value="NZ_JAVRHM010000005.1"/>
</dbReference>
<dbReference type="EMBL" id="JAVRHM010000005">
    <property type="protein sequence ID" value="MDT0689355.1"/>
    <property type="molecule type" value="Genomic_DNA"/>
</dbReference>
<reference evidence="1 2" key="1">
    <citation type="submission" date="2023-09" db="EMBL/GenBank/DDBJ databases">
        <authorList>
            <person name="Rey-Velasco X."/>
        </authorList>
    </citation>
    <scope>NUCLEOTIDE SEQUENCE [LARGE SCALE GENOMIC DNA]</scope>
    <source>
        <strain evidence="1 2">F188</strain>
    </source>
</reference>
<keyword evidence="2" id="KW-1185">Reference proteome</keyword>
<name>A0ABU3E066_9FLAO</name>
<comment type="caution">
    <text evidence="1">The sequence shown here is derived from an EMBL/GenBank/DDBJ whole genome shotgun (WGS) entry which is preliminary data.</text>
</comment>
<evidence type="ECO:0000313" key="2">
    <source>
        <dbReference type="Proteomes" id="UP001261624"/>
    </source>
</evidence>
<proteinExistence type="predicted"/>
<accession>A0ABU3E066</accession>
<organism evidence="1 2">
    <name type="scientific">Autumnicola patrickiae</name>
    <dbReference type="NCBI Taxonomy" id="3075591"/>
    <lineage>
        <taxon>Bacteria</taxon>
        <taxon>Pseudomonadati</taxon>
        <taxon>Bacteroidota</taxon>
        <taxon>Flavobacteriia</taxon>
        <taxon>Flavobacteriales</taxon>
        <taxon>Flavobacteriaceae</taxon>
        <taxon>Autumnicola</taxon>
    </lineage>
</organism>
<protein>
    <submittedName>
        <fullName evidence="1">Uncharacterized protein</fullName>
    </submittedName>
</protein>
<sequence length="101" mass="11560">MSFNSKKCRCGSSRNIYCSNCSKISMCILLKNGNDHLKLTNGRGRKVSPVWYSPIKENRKPERDIIEGMLSRFAASPFVNVTQQVNFYINNTTNLIFSYTL</sequence>
<gene>
    <name evidence="1" type="ORF">RM549_06130</name>
</gene>